<dbReference type="PIRSF" id="PIRSF018266">
    <property type="entry name" value="FecR"/>
    <property type="match status" value="1"/>
</dbReference>
<evidence type="ECO:0000313" key="4">
    <source>
        <dbReference type="EMBL" id="WCT14498.1"/>
    </source>
</evidence>
<sequence>MDIDKFRQKLTRYLKGEANETENALIDAWYRSYKDKEQDLSEAEKQRIRNVIYAKVKPVIVKPSVFRLPVFRIAASLLVFAGLSLMFYRLRTLRLAKEQVVYNTIRTSTKGLKQINLPDSSVVWLNAASTIQVPVEFKGHLREIKLIEGEAFFDVKRNLQHPFVVHTGKLNVQVLGTSFNVRSYQKLSNIQVSVATGKVGVVKGGKCLAMLLPGQQLSYATITGQYHEQAVNANDAQSWKTGYTTLSQANFQELAVVINNIFGLSLKAGNEHVNSYLFSMRIQHNLPADQILKVISQIHNTHFRKEGKDVILY</sequence>
<evidence type="ECO:0000256" key="1">
    <source>
        <dbReference type="SAM" id="Phobius"/>
    </source>
</evidence>
<protein>
    <submittedName>
        <fullName evidence="4">FecR family protein</fullName>
    </submittedName>
</protein>
<evidence type="ECO:0000313" key="5">
    <source>
        <dbReference type="Proteomes" id="UP001216139"/>
    </source>
</evidence>
<keyword evidence="1" id="KW-1133">Transmembrane helix</keyword>
<dbReference type="PANTHER" id="PTHR30273">
    <property type="entry name" value="PERIPLASMIC SIGNAL SENSOR AND SIGMA FACTOR ACTIVATOR FECR-RELATED"/>
    <property type="match status" value="1"/>
</dbReference>
<name>A0ABY7TFJ0_9SPHI</name>
<evidence type="ECO:0000259" key="3">
    <source>
        <dbReference type="Pfam" id="PF16344"/>
    </source>
</evidence>
<organism evidence="4 5">
    <name type="scientific">Mucilaginibacter jinjuensis</name>
    <dbReference type="NCBI Taxonomy" id="1176721"/>
    <lineage>
        <taxon>Bacteria</taxon>
        <taxon>Pseudomonadati</taxon>
        <taxon>Bacteroidota</taxon>
        <taxon>Sphingobacteriia</taxon>
        <taxon>Sphingobacteriales</taxon>
        <taxon>Sphingobacteriaceae</taxon>
        <taxon>Mucilaginibacter</taxon>
    </lineage>
</organism>
<reference evidence="4 5" key="1">
    <citation type="submission" date="2023-02" db="EMBL/GenBank/DDBJ databases">
        <title>Genome sequence of Mucilaginibacter jinjuensis strain KACC 16571.</title>
        <authorList>
            <person name="Kim S."/>
            <person name="Heo J."/>
            <person name="Kwon S.-W."/>
        </authorList>
    </citation>
    <scope>NUCLEOTIDE SEQUENCE [LARGE SCALE GENOMIC DNA]</scope>
    <source>
        <strain evidence="4 5">KACC 16571</strain>
    </source>
</reference>
<dbReference type="Gene3D" id="2.60.120.1440">
    <property type="match status" value="1"/>
</dbReference>
<dbReference type="Gene3D" id="3.55.50.30">
    <property type="match status" value="1"/>
</dbReference>
<evidence type="ECO:0000259" key="2">
    <source>
        <dbReference type="Pfam" id="PF04773"/>
    </source>
</evidence>
<dbReference type="PANTHER" id="PTHR30273:SF2">
    <property type="entry name" value="PROTEIN FECR"/>
    <property type="match status" value="1"/>
</dbReference>
<keyword evidence="5" id="KW-1185">Reference proteome</keyword>
<dbReference type="InterPro" id="IPR032508">
    <property type="entry name" value="FecR_C"/>
</dbReference>
<dbReference type="InterPro" id="IPR006860">
    <property type="entry name" value="FecR"/>
</dbReference>
<feature type="domain" description="Protein FecR C-terminal" evidence="3">
    <location>
        <begin position="247"/>
        <end position="311"/>
    </location>
</feature>
<feature type="transmembrane region" description="Helical" evidence="1">
    <location>
        <begin position="70"/>
        <end position="88"/>
    </location>
</feature>
<gene>
    <name evidence="4" type="ORF">PQO05_11195</name>
</gene>
<dbReference type="InterPro" id="IPR012373">
    <property type="entry name" value="Ferrdict_sens_TM"/>
</dbReference>
<proteinExistence type="predicted"/>
<dbReference type="EMBL" id="CP117167">
    <property type="protein sequence ID" value="WCT14498.1"/>
    <property type="molecule type" value="Genomic_DNA"/>
</dbReference>
<feature type="domain" description="FecR protein" evidence="2">
    <location>
        <begin position="104"/>
        <end position="199"/>
    </location>
</feature>
<keyword evidence="1" id="KW-0472">Membrane</keyword>
<dbReference type="RefSeq" id="WP_273632999.1">
    <property type="nucleotide sequence ID" value="NZ_CP117167.1"/>
</dbReference>
<keyword evidence="1" id="KW-0812">Transmembrane</keyword>
<accession>A0ABY7TFJ0</accession>
<dbReference type="Pfam" id="PF16344">
    <property type="entry name" value="FecR_C"/>
    <property type="match status" value="1"/>
</dbReference>
<dbReference type="Proteomes" id="UP001216139">
    <property type="component" value="Chromosome"/>
</dbReference>
<dbReference type="Pfam" id="PF04773">
    <property type="entry name" value="FecR"/>
    <property type="match status" value="1"/>
</dbReference>